<dbReference type="OrthoDB" id="10255185at2759"/>
<evidence type="ECO:0000256" key="4">
    <source>
        <dbReference type="ARBA" id="ARBA00022833"/>
    </source>
</evidence>
<dbReference type="Pfam" id="PF13913">
    <property type="entry name" value="zf-C2HC_2"/>
    <property type="match status" value="1"/>
</dbReference>
<proteinExistence type="predicted"/>
<dbReference type="InterPro" id="IPR026319">
    <property type="entry name" value="ZC2HC1A/B-like"/>
</dbReference>
<feature type="compositionally biased region" description="Polar residues" evidence="6">
    <location>
        <begin position="179"/>
        <end position="194"/>
    </location>
</feature>
<keyword evidence="1" id="KW-0479">Metal-binding</keyword>
<dbReference type="EMBL" id="MCGO01000036">
    <property type="protein sequence ID" value="ORY40180.1"/>
    <property type="molecule type" value="Genomic_DNA"/>
</dbReference>
<feature type="region of interest" description="Disordered" evidence="6">
    <location>
        <begin position="283"/>
        <end position="335"/>
    </location>
</feature>
<accession>A0A1Y2BZJ5</accession>
<keyword evidence="2" id="KW-0677">Repeat</keyword>
<evidence type="ECO:0000256" key="6">
    <source>
        <dbReference type="SAM" id="MobiDB-lite"/>
    </source>
</evidence>
<organism evidence="8 9">
    <name type="scientific">Rhizoclosmatium globosum</name>
    <dbReference type="NCBI Taxonomy" id="329046"/>
    <lineage>
        <taxon>Eukaryota</taxon>
        <taxon>Fungi</taxon>
        <taxon>Fungi incertae sedis</taxon>
        <taxon>Chytridiomycota</taxon>
        <taxon>Chytridiomycota incertae sedis</taxon>
        <taxon>Chytridiomycetes</taxon>
        <taxon>Chytridiales</taxon>
        <taxon>Chytriomycetaceae</taxon>
        <taxon>Rhizoclosmatium</taxon>
    </lineage>
</organism>
<evidence type="ECO:0000256" key="3">
    <source>
        <dbReference type="ARBA" id="ARBA00022771"/>
    </source>
</evidence>
<keyword evidence="3 5" id="KW-0863">Zinc-finger</keyword>
<keyword evidence="4" id="KW-0862">Zinc</keyword>
<feature type="compositionally biased region" description="Basic and acidic residues" evidence="6">
    <location>
        <begin position="288"/>
        <end position="297"/>
    </location>
</feature>
<dbReference type="InterPro" id="IPR049899">
    <property type="entry name" value="Znf_C2HC_C3H"/>
</dbReference>
<dbReference type="AlphaFoldDB" id="A0A1Y2BZJ5"/>
<feature type="region of interest" description="Disordered" evidence="6">
    <location>
        <begin position="137"/>
        <end position="209"/>
    </location>
</feature>
<dbReference type="Proteomes" id="UP000193642">
    <property type="component" value="Unassembled WGS sequence"/>
</dbReference>
<evidence type="ECO:0000256" key="5">
    <source>
        <dbReference type="PROSITE-ProRule" id="PRU01371"/>
    </source>
</evidence>
<dbReference type="PANTHER" id="PTHR13555">
    <property type="entry name" value="C2H2 ZINC FINGER CGI-62-RELATED"/>
    <property type="match status" value="1"/>
</dbReference>
<dbReference type="PANTHER" id="PTHR13555:SF5">
    <property type="entry name" value="ZINC-FINGER OF A C2HC-TYPE"/>
    <property type="match status" value="1"/>
</dbReference>
<evidence type="ECO:0000259" key="7">
    <source>
        <dbReference type="PROSITE" id="PS52027"/>
    </source>
</evidence>
<protein>
    <recommendedName>
        <fullName evidence="7">C2HC/C3H-type domain-containing protein</fullName>
    </recommendedName>
</protein>
<sequence>MQTTSFQHSQQQFSSGPINTKSKLCHICGCGVPSSLLALHQNKCLRRQISSASLSGKTTPQFQGFGGGFKMTATKRHLSSVPTVFVAEPEPEPVPIPTRTLNKQQSFKRISLKSGVALAAEELNMNMMDLAHITRKMSPQKPRAVGRSDSQQEYNDYSNLNNINTPPLAGRQKQVPIRGTTQSSVHRPSSFNNEVNDRRDNVETYEPSQSVGYPQFELANEDETGGGDLIAFHAQFANESLQVKKDWKSNWSCSKMKQPRKIFDATKARVKGTELEQYAMKKALSEGSSKKNDDKPIKPSKQNWRVKHANFIRMVRSNRNPDDPSTPAPVSEPDPDYVQCEHCSRRFNQTAAERHIPICANTKHRPKPAVKGGALAVAVAEDEARMRKRLDFKPPPPKVRKSPEKGSRK</sequence>
<feature type="region of interest" description="Disordered" evidence="6">
    <location>
        <begin position="385"/>
        <end position="409"/>
    </location>
</feature>
<feature type="domain" description="C2HC/C3H-type" evidence="7">
    <location>
        <begin position="336"/>
        <end position="365"/>
    </location>
</feature>
<evidence type="ECO:0000313" key="9">
    <source>
        <dbReference type="Proteomes" id="UP000193642"/>
    </source>
</evidence>
<dbReference type="GO" id="GO:0008270">
    <property type="term" value="F:zinc ion binding"/>
    <property type="evidence" value="ECO:0007669"/>
    <property type="project" value="UniProtKB-KW"/>
</dbReference>
<keyword evidence="9" id="KW-1185">Reference proteome</keyword>
<evidence type="ECO:0000256" key="2">
    <source>
        <dbReference type="ARBA" id="ARBA00022737"/>
    </source>
</evidence>
<reference evidence="8 9" key="1">
    <citation type="submission" date="2016-07" db="EMBL/GenBank/DDBJ databases">
        <title>Pervasive Adenine N6-methylation of Active Genes in Fungi.</title>
        <authorList>
            <consortium name="DOE Joint Genome Institute"/>
            <person name="Mondo S.J."/>
            <person name="Dannebaum R.O."/>
            <person name="Kuo R.C."/>
            <person name="Labutti K."/>
            <person name="Haridas S."/>
            <person name="Kuo A."/>
            <person name="Salamov A."/>
            <person name="Ahrendt S.R."/>
            <person name="Lipzen A."/>
            <person name="Sullivan W."/>
            <person name="Andreopoulos W.B."/>
            <person name="Clum A."/>
            <person name="Lindquist E."/>
            <person name="Daum C."/>
            <person name="Ramamoorthy G.K."/>
            <person name="Gryganskyi A."/>
            <person name="Culley D."/>
            <person name="Magnuson J.K."/>
            <person name="James T.Y."/>
            <person name="O'Malley M.A."/>
            <person name="Stajich J.E."/>
            <person name="Spatafora J.W."/>
            <person name="Visel A."/>
            <person name="Grigoriev I.V."/>
        </authorList>
    </citation>
    <scope>NUCLEOTIDE SEQUENCE [LARGE SCALE GENOMIC DNA]</scope>
    <source>
        <strain evidence="8 9">JEL800</strain>
    </source>
</reference>
<feature type="compositionally biased region" description="Polar residues" evidence="6">
    <location>
        <begin position="148"/>
        <end position="165"/>
    </location>
</feature>
<evidence type="ECO:0000256" key="1">
    <source>
        <dbReference type="ARBA" id="ARBA00022723"/>
    </source>
</evidence>
<dbReference type="PROSITE" id="PS52027">
    <property type="entry name" value="ZF_C2HC_C3H"/>
    <property type="match status" value="1"/>
</dbReference>
<gene>
    <name evidence="8" type="ORF">BCR33DRAFT_719564</name>
</gene>
<name>A0A1Y2BZJ5_9FUNG</name>
<comment type="caution">
    <text evidence="8">The sequence shown here is derived from an EMBL/GenBank/DDBJ whole genome shotgun (WGS) entry which is preliminary data.</text>
</comment>
<evidence type="ECO:0000313" key="8">
    <source>
        <dbReference type="EMBL" id="ORY40180.1"/>
    </source>
</evidence>